<dbReference type="Pfam" id="PF14765">
    <property type="entry name" value="PS-DH"/>
    <property type="match status" value="2"/>
</dbReference>
<evidence type="ECO:0000256" key="4">
    <source>
        <dbReference type="ARBA" id="ARBA00022679"/>
    </source>
</evidence>
<feature type="domain" description="PKS/mFAS DH" evidence="12">
    <location>
        <begin position="1823"/>
        <end position="2119"/>
    </location>
</feature>
<dbReference type="SUPFAM" id="SSF53474">
    <property type="entry name" value="alpha/beta-Hydrolases"/>
    <property type="match status" value="1"/>
</dbReference>
<dbReference type="InterPro" id="IPR055123">
    <property type="entry name" value="SpnB-like_Rossmann"/>
</dbReference>
<dbReference type="InterPro" id="IPR020807">
    <property type="entry name" value="PKS_DH"/>
</dbReference>
<dbReference type="SUPFAM" id="SSF53901">
    <property type="entry name" value="Thiolase-like"/>
    <property type="match status" value="1"/>
</dbReference>
<name>A0A4Z0HBW4_9ACTN</name>
<dbReference type="InterPro" id="IPR057326">
    <property type="entry name" value="KR_dom"/>
</dbReference>
<dbReference type="EMBL" id="SRID01000023">
    <property type="protein sequence ID" value="TGB16833.1"/>
    <property type="molecule type" value="Genomic_DNA"/>
</dbReference>
<feature type="active site" description="Proton acceptor; for dehydratase activity" evidence="8">
    <location>
        <position position="48"/>
    </location>
</feature>
<feature type="region of interest" description="C-terminal hotdog fold" evidence="8">
    <location>
        <begin position="1969"/>
        <end position="2119"/>
    </location>
</feature>
<dbReference type="Pfam" id="PF02801">
    <property type="entry name" value="Ketoacyl-synt_C"/>
    <property type="match status" value="1"/>
</dbReference>
<dbReference type="Pfam" id="PF00550">
    <property type="entry name" value="PP-binding"/>
    <property type="match status" value="2"/>
</dbReference>
<evidence type="ECO:0000259" key="10">
    <source>
        <dbReference type="PROSITE" id="PS50075"/>
    </source>
</evidence>
<dbReference type="Gene3D" id="3.30.70.3290">
    <property type="match status" value="1"/>
</dbReference>
<reference evidence="13 14" key="1">
    <citation type="submission" date="2019-03" db="EMBL/GenBank/DDBJ databases">
        <authorList>
            <person name="Gonzalez-Pimentel J.L."/>
        </authorList>
    </citation>
    <scope>NUCLEOTIDE SEQUENCE [LARGE SCALE GENOMIC DNA]</scope>
    <source>
        <strain evidence="13 14">JCM 31289</strain>
    </source>
</reference>
<feature type="active site" description="Proton donor; for dehydratase activity" evidence="8">
    <location>
        <position position="2030"/>
    </location>
</feature>
<feature type="compositionally biased region" description="Low complexity" evidence="9">
    <location>
        <begin position="2729"/>
        <end position="2753"/>
    </location>
</feature>
<dbReference type="InterPro" id="IPR001031">
    <property type="entry name" value="Thioesterase"/>
</dbReference>
<keyword evidence="7" id="KW-0012">Acyltransferase</keyword>
<dbReference type="SUPFAM" id="SSF55048">
    <property type="entry name" value="Probable ACP-binding domain of malonyl-CoA ACP transacylase"/>
    <property type="match status" value="1"/>
</dbReference>
<dbReference type="Gene3D" id="3.40.50.1820">
    <property type="entry name" value="alpha/beta hydrolase"/>
    <property type="match status" value="1"/>
</dbReference>
<keyword evidence="4" id="KW-0808">Transferase</keyword>
<dbReference type="InterPro" id="IPR032821">
    <property type="entry name" value="PKS_assoc"/>
</dbReference>
<evidence type="ECO:0000256" key="3">
    <source>
        <dbReference type="ARBA" id="ARBA00022553"/>
    </source>
</evidence>
<dbReference type="InterPro" id="IPR020802">
    <property type="entry name" value="TesA-like"/>
</dbReference>
<dbReference type="InterPro" id="IPR016039">
    <property type="entry name" value="Thiolase-like"/>
</dbReference>
<dbReference type="InterPro" id="IPR036736">
    <property type="entry name" value="ACP-like_sf"/>
</dbReference>
<comment type="pathway">
    <text evidence="1">Antibiotic biosynthesis.</text>
</comment>
<feature type="region of interest" description="Disordered" evidence="9">
    <location>
        <begin position="2328"/>
        <end position="2348"/>
    </location>
</feature>
<dbReference type="Pfam" id="PF00975">
    <property type="entry name" value="Thioesterase"/>
    <property type="match status" value="1"/>
</dbReference>
<dbReference type="SUPFAM" id="SSF47336">
    <property type="entry name" value="ACP-like"/>
    <property type="match status" value="2"/>
</dbReference>
<dbReference type="CDD" id="cd00833">
    <property type="entry name" value="PKS"/>
    <property type="match status" value="1"/>
</dbReference>
<evidence type="ECO:0000256" key="5">
    <source>
        <dbReference type="ARBA" id="ARBA00023194"/>
    </source>
</evidence>
<dbReference type="InterPro" id="IPR016035">
    <property type="entry name" value="Acyl_Trfase/lysoPLipase"/>
</dbReference>
<sequence>VGVGDVVGAGLGAVGHPLLGAAVALPDSDGWLLTGRLSLGSHAWLADHVVMGAVVLPGTAFVELALSAGERVGCGRLVELVLEAPLVLPEREGVQLRVSVGDADPAGRRPVSVYSRLDDEQAAWVRHATGMVAAADTGPAPGAAMAEWPPRGAEPVAFDGFYSQAAEAGLAYGPVFQGLRAVWRRGEEVFAEVALDEAVNAGGFGVHPALLDAALHAVGAAGTASRGDDGEAEARPEIRLPFSWAGVSLHATGATALRVSLTRTGADGEGLSLAVADPTGAPVAVVESLATRPVTVDQIDAARPDPADALYRLEWTPMPSDEPASIPGPDGATTPGGSAESVAVLGEGPGCAEVLAAYASAGARASSYPSLAELRRAIEAGEVPVPELVFAPVTAAQESADGMTVAEVRAGVRRALELVRGWLAEEVSLPGGAPARLVIVSRGAVAAEQGADVPDFTAATSWGLVRSAQAEHPGRFLLLDLDGQPGSAEAVLPALASGEPQLAVRDGRVLVPRLTRARTPDAEMSSGTAPIWGGSGTVLVTGAAGALGGLVARHLVVEHGVRRLLLLSRRGADAPGAVGLSEELADLGAEVEWAACDAADREALAAVLAGIPAERPLTGVVHAAGVLDDGVIESLTPERLDTVLRPKVDAATHLHELTAGLDLSAFVLFSSAAGIFGGAGQGNYAAANAFLDALAAHRRAQGLPATSLAWGLWDERSAMTDGLAAGDMRRMSRAGVRGLGAAEGLALFDAGCAADEAVLVPVRLDTAALRGAARSAGQQVPHLLRRLVRVTTLRTAAQHATGEDGDLRERLAGMPEADRERALLALVRTQVAAVLGHATAESVEAERAFKDFGFDSLTAVELRNRVNSATGLHLTATLVFDYPTPAALAHHLHQALFADRTAVEPAATAAPSAVGPGASEDPVVIVAMSCHFPGGVRSPEELWRLVAAGEDAISGFPTDRGWDEAALYDPDPDAVGKSYVREGGFLHGASEFDPGFFGISPREALAMDPQQRLLLETSWEAFERAGIDPATLRGSRTGVFAGVMYHDYATQLRSVPEGTEGYLATGGSGSIASGRVSYTFGLEGPAVTVDTACSSSLVALHLAAQALRQGECSLALAGGVTVMSSPATFVEFSRQRGLAADGRCKPFAAAADGTGWGEGAAMLLLERLSDARRNGHPILAVVRGTAVNQDGASNGLTAPNGPSQQRVIRQALASAGVSAAEVDAVEAHGTGTTLGDPIEAQALLATYGQERPEDQPLWLGSIKSNIGHTQAAAGGAGIIKMVLAMRHGLLPKTLHTDQPTPHVDWSAGSVALLSEATPWPRTGRPRRAGVSSFGLSGTNAHIILEQGPAEEPRRVDTEESALPALALPWPVSAKTEAALRAQAGRLLAYATENPEASAADIGHSLAATRAAFERRAVVIAADRAGFQAGLTALAQGRTAPELVQGATPVRAEERAVFVFPGQGSQWVGMGAELLDSSPVFAERVAECAAALAPHVDWSLVDVLRGAEGAASLERVDVVQPALWAVMVSLAEVWRSYGVEPAAVVGHSQGEIAAAVVAGALSLQDAAKVVALRSKALPALSGLGGMVSVSLPREELAKRLERWGERLSVAAVNGASSVVVSGEVAALEELLAECEKAEIRARRIPVDYASHSAQVERIRTEVVSALAGISPRTAGIPFHSTVTAEPIDTAALDAEYWYRNLRQTVRFDDTVRGLLDQGYGLFIEASPHPVLTVGLTETMADTGSRAVAVGSLRRDEGGRERILGSLAEAYAAGARVDWAAAFAGTGARRVELPTYAFQRERYWLASSGGEPGDVSAAGLAAAGHPLLGAAVPLPDSEGFLLTGRLSLHSHPWLADHAVADTVLLPGTAFVELAVRAGDAVGCDRVEELTLEAPLVLPERGAVQLQVVVGGPGEAGHRPVSVYSRIEESADRAGDGQATELPWVRHATGRLTARGAEADAGALAVWPPRDAEPLDVSTLYERFAATGLGYGPVFQGLRAAWRRDGEVFAEVALPEEQRAEAGRFGVHPALLDGALHAMGLGGFLRPAADPQDGGARPAGRIRLPFAWGGVSLHAAGASVLRVRMASAGPDTVSVLAADESGRPVASVDSLAVRAVSRQQLNARAAYHESLFRVEWTELPAGDRTPGAAPRWAVLDGAEAGTPGAVLAAALRATGAVLEPHADLAALGRAVDAGTPAPELVFAALEPVATGGSDAAVEAVHRLAHRALGLVRSWLDSADREGLRNARLVLVTRGAVAVTGAGAPADPSCAAVWGLVRSAQSEHPDRFLLLDLDDLEVPGTAGLPAALGSGEPQLAVREGTVHVPRLARVPVTESPEGLEPADQNASTATDKAAATAPLGAAWRPEGTVLITGATGVLGGLVARHLVAEHGVRHLLLTSRSGRAGAGATELERELTALGATVTLAACDAADREALGKVLADIPAAHPLTAVVHAAGVLDDGVVGSLTPERLDTVLRPKVDAAIHLHELTAHLELTAFVLFSSAAGVFGAAGQANYAAANAYLDALAQHRRAGGLPATSLAWGLWAERSGMTGQMEDSDVRRMNRAGVAAFSSAEGLALLDTAVAVDQPVLVPVRLDLAALRVQAASGAVPPLLSGLVRMPVRRAAEAAGPVAPEVPLAQRLAGLGAAEAGAVLRELVRTEVAAVLGHASPEAVEDGRSFLELGLNSLTAVEIRNRLNLATGLNLSPTAVFDQSTPEALAEHLRDQLAAGGGQAADRPAGAAPAAAPAGPTGPAREAGSTIEQLFRQACADGQYIAGTQLLMAASRLRPAFHTPEELDPAPKLVRLSKGSTGPQLICFPSLVAISGPREYARFAASFRGRRDVAVLPEPGFVRGEFLPANVEAIVEMQAQAVLRCAGDNPFALVGRSSGGWIAHAVAHWLEERGMSPAGVVLMDTYAPRGEELSWIQSNLTGKMFEREKMFGAVDEVRLTAMGAYMRMFADWHPRPVAAPLLSVEAQDSFPAPAAETPGGSGSAQVAEESVWGAGQLTMKVPGDHFTMLEDHAKEAAEVVHRWLEERN</sequence>
<dbReference type="CDD" id="cd08956">
    <property type="entry name" value="KR_3_FAS_SDR_x"/>
    <property type="match status" value="2"/>
</dbReference>
<dbReference type="SUPFAM" id="SSF51735">
    <property type="entry name" value="NAD(P)-binding Rossmann-fold domains"/>
    <property type="match status" value="4"/>
</dbReference>
<feature type="region of interest" description="Disordered" evidence="9">
    <location>
        <begin position="317"/>
        <end position="340"/>
    </location>
</feature>
<feature type="active site" description="Proton acceptor; for dehydratase activity" evidence="8">
    <location>
        <position position="1855"/>
    </location>
</feature>
<dbReference type="Gene3D" id="1.10.1200.10">
    <property type="entry name" value="ACP-like"/>
    <property type="match status" value="2"/>
</dbReference>
<evidence type="ECO:0000256" key="9">
    <source>
        <dbReference type="SAM" id="MobiDB-lite"/>
    </source>
</evidence>
<dbReference type="InterPro" id="IPR042104">
    <property type="entry name" value="PKS_dehydratase_sf"/>
</dbReference>
<dbReference type="Pfam" id="PF22953">
    <property type="entry name" value="SpnB_Rossmann"/>
    <property type="match status" value="2"/>
</dbReference>
<dbReference type="Pfam" id="PF00698">
    <property type="entry name" value="Acyl_transf_1"/>
    <property type="match status" value="1"/>
</dbReference>
<dbReference type="GO" id="GO:0004315">
    <property type="term" value="F:3-oxoacyl-[acyl-carrier-protein] synthase activity"/>
    <property type="evidence" value="ECO:0007669"/>
    <property type="project" value="InterPro"/>
</dbReference>
<evidence type="ECO:0000313" key="14">
    <source>
        <dbReference type="Proteomes" id="UP000297948"/>
    </source>
</evidence>
<dbReference type="SMART" id="SM00827">
    <property type="entry name" value="PKS_AT"/>
    <property type="match status" value="1"/>
</dbReference>
<evidence type="ECO:0000256" key="6">
    <source>
        <dbReference type="ARBA" id="ARBA00023268"/>
    </source>
</evidence>
<evidence type="ECO:0000313" key="13">
    <source>
        <dbReference type="EMBL" id="TGB16833.1"/>
    </source>
</evidence>
<dbReference type="InterPro" id="IPR020806">
    <property type="entry name" value="PKS_PP-bd"/>
</dbReference>
<dbReference type="InterPro" id="IPR014031">
    <property type="entry name" value="Ketoacyl_synth_C"/>
</dbReference>
<dbReference type="Gene3D" id="3.40.366.10">
    <property type="entry name" value="Malonyl-Coenzyme A Acyl Carrier Protein, domain 2"/>
    <property type="match status" value="1"/>
</dbReference>
<dbReference type="InterPro" id="IPR036291">
    <property type="entry name" value="NAD(P)-bd_dom_sf"/>
</dbReference>
<evidence type="ECO:0000256" key="2">
    <source>
        <dbReference type="ARBA" id="ARBA00022450"/>
    </source>
</evidence>
<organism evidence="13 14">
    <name type="scientific">Streptomyces palmae</name>
    <dbReference type="NCBI Taxonomy" id="1701085"/>
    <lineage>
        <taxon>Bacteria</taxon>
        <taxon>Bacillati</taxon>
        <taxon>Actinomycetota</taxon>
        <taxon>Actinomycetes</taxon>
        <taxon>Kitasatosporales</taxon>
        <taxon>Streptomycetaceae</taxon>
        <taxon>Streptomyces</taxon>
    </lineage>
</organism>
<dbReference type="Gene3D" id="3.40.47.10">
    <property type="match status" value="1"/>
</dbReference>
<dbReference type="Pfam" id="PF08659">
    <property type="entry name" value="KR"/>
    <property type="match status" value="2"/>
</dbReference>
<feature type="domain" description="Carrier" evidence="10">
    <location>
        <begin position="821"/>
        <end position="896"/>
    </location>
</feature>
<dbReference type="InterPro" id="IPR020841">
    <property type="entry name" value="PKS_Beta-ketoAc_synthase_dom"/>
</dbReference>
<dbReference type="PROSITE" id="PS50075">
    <property type="entry name" value="CARRIER"/>
    <property type="match status" value="2"/>
</dbReference>
<dbReference type="InterPro" id="IPR016036">
    <property type="entry name" value="Malonyl_transacylase_ACP-bd"/>
</dbReference>
<keyword evidence="5" id="KW-0045">Antibiotic biosynthesis</keyword>
<dbReference type="FunFam" id="3.40.366.10:FF:000002">
    <property type="entry name" value="Probable polyketide synthase 2"/>
    <property type="match status" value="1"/>
</dbReference>
<feature type="domain" description="PKS/mFAS DH" evidence="12">
    <location>
        <begin position="16"/>
        <end position="300"/>
    </location>
</feature>
<dbReference type="Gene3D" id="3.40.50.720">
    <property type="entry name" value="NAD(P)-binding Rossmann-like Domain"/>
    <property type="match status" value="2"/>
</dbReference>
<dbReference type="InterPro" id="IPR006162">
    <property type="entry name" value="Ppantetheine_attach_site"/>
</dbReference>
<dbReference type="SMART" id="SM00822">
    <property type="entry name" value="PKS_KR"/>
    <property type="match status" value="2"/>
</dbReference>
<dbReference type="InterPro" id="IPR014043">
    <property type="entry name" value="Acyl_transferase_dom"/>
</dbReference>
<evidence type="ECO:0000256" key="1">
    <source>
        <dbReference type="ARBA" id="ARBA00004792"/>
    </source>
</evidence>
<dbReference type="GO" id="GO:0004312">
    <property type="term" value="F:fatty acid synthase activity"/>
    <property type="evidence" value="ECO:0007669"/>
    <property type="project" value="TreeGrafter"/>
</dbReference>
<dbReference type="SMART" id="SM01294">
    <property type="entry name" value="PKS_PP_betabranch"/>
    <property type="match status" value="2"/>
</dbReference>
<accession>A0A4Z0HBW4</accession>
<dbReference type="SMART" id="SM00825">
    <property type="entry name" value="PKS_KS"/>
    <property type="match status" value="1"/>
</dbReference>
<feature type="domain" description="Ketosynthase family 3 (KS3)" evidence="11">
    <location>
        <begin position="920"/>
        <end position="1346"/>
    </location>
</feature>
<feature type="region of interest" description="C-terminal hotdog fold" evidence="8">
    <location>
        <begin position="153"/>
        <end position="300"/>
    </location>
</feature>
<keyword evidence="3" id="KW-0597">Phosphoprotein</keyword>
<gene>
    <name evidence="13" type="ORF">E4099_04635</name>
</gene>
<dbReference type="PROSITE" id="PS52004">
    <property type="entry name" value="KS3_2"/>
    <property type="match status" value="1"/>
</dbReference>
<evidence type="ECO:0000259" key="11">
    <source>
        <dbReference type="PROSITE" id="PS52004"/>
    </source>
</evidence>
<feature type="domain" description="Carrier" evidence="10">
    <location>
        <begin position="2647"/>
        <end position="2722"/>
    </location>
</feature>
<feature type="non-terminal residue" evidence="13">
    <location>
        <position position="1"/>
    </location>
</feature>
<dbReference type="PROSITE" id="PS00606">
    <property type="entry name" value="KS3_1"/>
    <property type="match status" value="1"/>
</dbReference>
<feature type="region of interest" description="N-terminal hotdog fold" evidence="8">
    <location>
        <begin position="16"/>
        <end position="139"/>
    </location>
</feature>
<feature type="region of interest" description="N-terminal hotdog fold" evidence="8">
    <location>
        <begin position="1823"/>
        <end position="1956"/>
    </location>
</feature>
<dbReference type="Proteomes" id="UP000297948">
    <property type="component" value="Unassembled WGS sequence"/>
</dbReference>
<dbReference type="OrthoDB" id="9778690at2"/>
<dbReference type="Pfam" id="PF00109">
    <property type="entry name" value="ketoacyl-synt"/>
    <property type="match status" value="1"/>
</dbReference>
<dbReference type="Pfam" id="PF16197">
    <property type="entry name" value="KAsynt_C_assoc"/>
    <property type="match status" value="1"/>
</dbReference>
<dbReference type="FunFam" id="1.10.1200.10:FF:000007">
    <property type="entry name" value="Probable polyketide synthase pks17"/>
    <property type="match status" value="2"/>
</dbReference>
<dbReference type="SUPFAM" id="SSF52151">
    <property type="entry name" value="FabD/lysophospholipase-like"/>
    <property type="match status" value="1"/>
</dbReference>
<feature type="region of interest" description="Disordered" evidence="9">
    <location>
        <begin position="2722"/>
        <end position="2753"/>
    </location>
</feature>
<dbReference type="InterPro" id="IPR001227">
    <property type="entry name" value="Ac_transferase_dom_sf"/>
</dbReference>
<dbReference type="PROSITE" id="PS00012">
    <property type="entry name" value="PHOSPHOPANTETHEINE"/>
    <property type="match status" value="2"/>
</dbReference>
<dbReference type="InterPro" id="IPR029058">
    <property type="entry name" value="AB_hydrolase_fold"/>
</dbReference>
<dbReference type="PANTHER" id="PTHR43775:SF51">
    <property type="entry name" value="INACTIVE PHENOLPHTHIOCEROL SYNTHESIS POLYKETIDE SYNTHASE TYPE I PKS1-RELATED"/>
    <property type="match status" value="1"/>
</dbReference>
<dbReference type="PROSITE" id="PS52019">
    <property type="entry name" value="PKS_MFAS_DH"/>
    <property type="match status" value="2"/>
</dbReference>
<keyword evidence="6" id="KW-0511">Multifunctional enzyme</keyword>
<dbReference type="GO" id="GO:0033068">
    <property type="term" value="P:macrolide biosynthetic process"/>
    <property type="evidence" value="ECO:0007669"/>
    <property type="project" value="UniProtKB-ARBA"/>
</dbReference>
<keyword evidence="2" id="KW-0596">Phosphopantetheine</keyword>
<protein>
    <submittedName>
        <fullName evidence="13">SDR family NAD(P)-dependent oxidoreductase</fullName>
    </submittedName>
</protein>
<evidence type="ECO:0000256" key="8">
    <source>
        <dbReference type="PROSITE-ProRule" id="PRU01363"/>
    </source>
</evidence>
<dbReference type="GO" id="GO:0031177">
    <property type="term" value="F:phosphopantetheine binding"/>
    <property type="evidence" value="ECO:0007669"/>
    <property type="project" value="InterPro"/>
</dbReference>
<dbReference type="InterPro" id="IPR049551">
    <property type="entry name" value="PKS_DH_C"/>
</dbReference>
<dbReference type="SMART" id="SM00823">
    <property type="entry name" value="PKS_PP"/>
    <property type="match status" value="2"/>
</dbReference>
<dbReference type="InterPro" id="IPR013968">
    <property type="entry name" value="PKS_KR"/>
</dbReference>
<dbReference type="FunFam" id="3.40.47.10:FF:000019">
    <property type="entry name" value="Polyketide synthase type I"/>
    <property type="match status" value="1"/>
</dbReference>
<comment type="caution">
    <text evidence="13">The sequence shown here is derived from an EMBL/GenBank/DDBJ whole genome shotgun (WGS) entry which is preliminary data.</text>
</comment>
<dbReference type="GO" id="GO:0006633">
    <property type="term" value="P:fatty acid biosynthetic process"/>
    <property type="evidence" value="ECO:0007669"/>
    <property type="project" value="InterPro"/>
</dbReference>
<dbReference type="PANTHER" id="PTHR43775">
    <property type="entry name" value="FATTY ACID SYNTHASE"/>
    <property type="match status" value="1"/>
</dbReference>
<dbReference type="InterPro" id="IPR049900">
    <property type="entry name" value="PKS_mFAS_DH"/>
</dbReference>
<evidence type="ECO:0000256" key="7">
    <source>
        <dbReference type="ARBA" id="ARBA00023315"/>
    </source>
</evidence>
<proteinExistence type="predicted"/>
<dbReference type="InterPro" id="IPR049552">
    <property type="entry name" value="PKS_DH_N"/>
</dbReference>
<keyword evidence="14" id="KW-1185">Reference proteome</keyword>
<dbReference type="Pfam" id="PF21089">
    <property type="entry name" value="PKS_DH_N"/>
    <property type="match status" value="2"/>
</dbReference>
<dbReference type="InterPro" id="IPR014030">
    <property type="entry name" value="Ketoacyl_synth_N"/>
</dbReference>
<dbReference type="Gene3D" id="3.10.129.110">
    <property type="entry name" value="Polyketide synthase dehydratase"/>
    <property type="match status" value="2"/>
</dbReference>
<evidence type="ECO:0000259" key="12">
    <source>
        <dbReference type="PROSITE" id="PS52019"/>
    </source>
</evidence>
<dbReference type="InterPro" id="IPR018201">
    <property type="entry name" value="Ketoacyl_synth_AS"/>
</dbReference>
<dbReference type="RefSeq" id="WP_135337638.1">
    <property type="nucleotide sequence ID" value="NZ_SRID01000023.1"/>
</dbReference>
<dbReference type="SMART" id="SM00824">
    <property type="entry name" value="PKS_TE"/>
    <property type="match status" value="1"/>
</dbReference>
<feature type="active site" description="Proton donor; for dehydratase activity" evidence="8">
    <location>
        <position position="212"/>
    </location>
</feature>
<dbReference type="InterPro" id="IPR050091">
    <property type="entry name" value="PKS_NRPS_Biosynth_Enz"/>
</dbReference>
<dbReference type="SMART" id="SM00826">
    <property type="entry name" value="PKS_DH"/>
    <property type="match status" value="2"/>
</dbReference>
<dbReference type="InterPro" id="IPR009081">
    <property type="entry name" value="PP-bd_ACP"/>
</dbReference>